<dbReference type="eggNOG" id="COG1609">
    <property type="taxonomic scope" value="Bacteria"/>
</dbReference>
<keyword evidence="1" id="KW-0805">Transcription regulation</keyword>
<feature type="domain" description="HTH lacI-type" evidence="4">
    <location>
        <begin position="16"/>
        <end position="73"/>
    </location>
</feature>
<sequence length="362" mass="39182">MVQGRLQEHPRRTGAATSLDVARLAGVSQTTVSLVLNGAGRKAGLSEATQQRVRDAALQLGYTPNSVARNLRRRRTNTLTFICPDLSNPYFAEVIGAAQQAAQEKGYLLDILAAQDEAAKLRAVARMRGGVSDGVITSAPTQAIWEELKSLTRQGIACVTLQDQGQDASIPCVGVDLEAGGHMATRHLLDCGYRRIGHVSAHQSHPLRKQERVHGYRRALLEAGLEHRQAWEIEVPNSPEGGVEAIGRLLALPSPRPEALFVFNDLMAIGVLHALRRQGLRVPEDMAVVGFDGVALTGFSSPTLTTVEHPRQELGRQAATSLIERLEGAERPETHSLLPGRLLIRESCGGLKRKGLRENVAA</sequence>
<proteinExistence type="predicted"/>
<evidence type="ECO:0000313" key="6">
    <source>
        <dbReference type="Proteomes" id="UP000185494"/>
    </source>
</evidence>
<gene>
    <name evidence="5" type="ORF">RGI145_21000</name>
</gene>
<dbReference type="Gene3D" id="1.10.260.40">
    <property type="entry name" value="lambda repressor-like DNA-binding domains"/>
    <property type="match status" value="1"/>
</dbReference>
<accession>A0A1L7AM04</accession>
<evidence type="ECO:0000313" key="5">
    <source>
        <dbReference type="EMBL" id="APT59795.1"/>
    </source>
</evidence>
<dbReference type="SMART" id="SM00354">
    <property type="entry name" value="HTH_LACI"/>
    <property type="match status" value="1"/>
</dbReference>
<dbReference type="InterPro" id="IPR028082">
    <property type="entry name" value="Peripla_BP_I"/>
</dbReference>
<dbReference type="CDD" id="cd01392">
    <property type="entry name" value="HTH_LacI"/>
    <property type="match status" value="1"/>
</dbReference>
<reference evidence="5 6" key="1">
    <citation type="submission" date="2016-05" db="EMBL/GenBank/DDBJ databases">
        <title>Complete Genome and Methylome Analysis of Psychrotrophic Bacterial Isolates from Antarctic Lake Untersee.</title>
        <authorList>
            <person name="Fomenkov A."/>
            <person name="Akimov V.N."/>
            <person name="Vasilyeva L.V."/>
            <person name="Andersen D."/>
            <person name="Vincze T."/>
            <person name="Roberts R.J."/>
        </authorList>
    </citation>
    <scope>NUCLEOTIDE SEQUENCE [LARGE SCALE GENOMIC DNA]</scope>
    <source>
        <strain evidence="5 6">U14-5</strain>
    </source>
</reference>
<organism evidence="5 6">
    <name type="scientific">Roseomonas gilardii</name>
    <dbReference type="NCBI Taxonomy" id="257708"/>
    <lineage>
        <taxon>Bacteria</taxon>
        <taxon>Pseudomonadati</taxon>
        <taxon>Pseudomonadota</taxon>
        <taxon>Alphaproteobacteria</taxon>
        <taxon>Acetobacterales</taxon>
        <taxon>Roseomonadaceae</taxon>
        <taxon>Roseomonas</taxon>
    </lineage>
</organism>
<dbReference type="SUPFAM" id="SSF47413">
    <property type="entry name" value="lambda repressor-like DNA-binding domains"/>
    <property type="match status" value="1"/>
</dbReference>
<dbReference type="SUPFAM" id="SSF53822">
    <property type="entry name" value="Periplasmic binding protein-like I"/>
    <property type="match status" value="1"/>
</dbReference>
<evidence type="ECO:0000259" key="4">
    <source>
        <dbReference type="PROSITE" id="PS50932"/>
    </source>
</evidence>
<dbReference type="PANTHER" id="PTHR30146:SF109">
    <property type="entry name" value="HTH-TYPE TRANSCRIPTIONAL REGULATOR GALS"/>
    <property type="match status" value="1"/>
</dbReference>
<dbReference type="AlphaFoldDB" id="A0A1L7AM04"/>
<protein>
    <recommendedName>
        <fullName evidence="4">HTH lacI-type domain-containing protein</fullName>
    </recommendedName>
</protein>
<dbReference type="Pfam" id="PF13377">
    <property type="entry name" value="Peripla_BP_3"/>
    <property type="match status" value="1"/>
</dbReference>
<dbReference type="Gene3D" id="3.40.50.2300">
    <property type="match status" value="2"/>
</dbReference>
<dbReference type="CDD" id="cd06267">
    <property type="entry name" value="PBP1_LacI_sugar_binding-like"/>
    <property type="match status" value="1"/>
</dbReference>
<dbReference type="InterPro" id="IPR010982">
    <property type="entry name" value="Lambda_DNA-bd_dom_sf"/>
</dbReference>
<keyword evidence="3" id="KW-0804">Transcription</keyword>
<dbReference type="PROSITE" id="PS50932">
    <property type="entry name" value="HTH_LACI_2"/>
    <property type="match status" value="1"/>
</dbReference>
<dbReference type="GO" id="GO:0000976">
    <property type="term" value="F:transcription cis-regulatory region binding"/>
    <property type="evidence" value="ECO:0007669"/>
    <property type="project" value="TreeGrafter"/>
</dbReference>
<dbReference type="InterPro" id="IPR046335">
    <property type="entry name" value="LacI/GalR-like_sensor"/>
</dbReference>
<evidence type="ECO:0000256" key="3">
    <source>
        <dbReference type="ARBA" id="ARBA00023163"/>
    </source>
</evidence>
<dbReference type="Proteomes" id="UP000185494">
    <property type="component" value="Chromosome 2"/>
</dbReference>
<dbReference type="Pfam" id="PF00356">
    <property type="entry name" value="LacI"/>
    <property type="match status" value="1"/>
</dbReference>
<dbReference type="STRING" id="257708.RGI145_21000"/>
<dbReference type="RefSeq" id="WP_075800504.1">
    <property type="nucleotide sequence ID" value="NZ_CP015584.1"/>
</dbReference>
<dbReference type="GO" id="GO:0003700">
    <property type="term" value="F:DNA-binding transcription factor activity"/>
    <property type="evidence" value="ECO:0007669"/>
    <property type="project" value="TreeGrafter"/>
</dbReference>
<dbReference type="PANTHER" id="PTHR30146">
    <property type="entry name" value="LACI-RELATED TRANSCRIPTIONAL REPRESSOR"/>
    <property type="match status" value="1"/>
</dbReference>
<evidence type="ECO:0000256" key="1">
    <source>
        <dbReference type="ARBA" id="ARBA00023015"/>
    </source>
</evidence>
<keyword evidence="2" id="KW-0238">DNA-binding</keyword>
<evidence type="ECO:0000256" key="2">
    <source>
        <dbReference type="ARBA" id="ARBA00023125"/>
    </source>
</evidence>
<name>A0A1L7AM04_9PROT</name>
<dbReference type="KEGG" id="rgi:RGI145_21000"/>
<dbReference type="InterPro" id="IPR000843">
    <property type="entry name" value="HTH_LacI"/>
</dbReference>
<dbReference type="EMBL" id="CP015584">
    <property type="protein sequence ID" value="APT59795.1"/>
    <property type="molecule type" value="Genomic_DNA"/>
</dbReference>